<dbReference type="InterPro" id="IPR022999">
    <property type="entry name" value="Transaldolase_3B"/>
</dbReference>
<comment type="caution">
    <text evidence="10">The sequence shown here is derived from an EMBL/GenBank/DDBJ whole genome shotgun (WGS) entry which is preliminary data.</text>
</comment>
<organism evidence="10">
    <name type="scientific">Hydrogenobacter sp</name>
    <dbReference type="NCBI Taxonomy" id="2152829"/>
    <lineage>
        <taxon>Bacteria</taxon>
        <taxon>Pseudomonadati</taxon>
        <taxon>Aquificota</taxon>
        <taxon>Aquificia</taxon>
        <taxon>Aquificales</taxon>
        <taxon>Aquificaceae</taxon>
        <taxon>Hydrogenobacter</taxon>
    </lineage>
</organism>
<dbReference type="InterPro" id="IPR018225">
    <property type="entry name" value="Transaldolase_AS"/>
</dbReference>
<sequence>MRFFLDTGNVDEIKQAIDWGILDGVTTNPTLIAKTGRPFLEVAKEILSLVDGPVSLETVSRDAEGMVREGKMLAELGDNVVVKIPMTPEGMKAVQILESEGIPTNVTLIFSPAQALIAAKAGASFVSPFVGRIDDISGDGMKLIRDIMQIFNNYGIDDTEVIVASVRHPMHVVEAALIGADICTMPFDVMKKLFQHPLTDKGIELFLKDWEKVPGKPF</sequence>
<gene>
    <name evidence="10" type="primary">fsa</name>
    <name evidence="9" type="synonym">tal</name>
    <name evidence="10" type="ORF">ENO47_04940</name>
</gene>
<comment type="similarity">
    <text evidence="3 9">Belongs to the transaldolase family. Type 3B subfamily.</text>
</comment>
<dbReference type="InterPro" id="IPR001585">
    <property type="entry name" value="TAL/FSA"/>
</dbReference>
<keyword evidence="6 9" id="KW-0570">Pentose shunt</keyword>
<evidence type="ECO:0000256" key="1">
    <source>
        <dbReference type="ARBA" id="ARBA00004496"/>
    </source>
</evidence>
<comment type="pathway">
    <text evidence="2 9">Carbohydrate degradation; pentose phosphate pathway; D-glyceraldehyde 3-phosphate and beta-D-fructose 6-phosphate from D-ribose 5-phosphate and D-xylulose 5-phosphate (non-oxidative stage): step 2/3.</text>
</comment>
<dbReference type="SUPFAM" id="SSF51569">
    <property type="entry name" value="Aldolase"/>
    <property type="match status" value="1"/>
</dbReference>
<reference evidence="10" key="1">
    <citation type="journal article" date="2020" name="mSystems">
        <title>Genome- and Community-Level Interaction Insights into Carbon Utilization and Element Cycling Functions of Hydrothermarchaeota in Hydrothermal Sediment.</title>
        <authorList>
            <person name="Zhou Z."/>
            <person name="Liu Y."/>
            <person name="Xu W."/>
            <person name="Pan J."/>
            <person name="Luo Z.H."/>
            <person name="Li M."/>
        </authorList>
    </citation>
    <scope>NUCLEOTIDE SEQUENCE [LARGE SCALE GENOMIC DNA]</scope>
    <source>
        <strain evidence="10">SpSt-132</strain>
    </source>
</reference>
<dbReference type="InterPro" id="IPR033919">
    <property type="entry name" value="TSA/FSA_arc/bac"/>
</dbReference>
<evidence type="ECO:0000256" key="5">
    <source>
        <dbReference type="ARBA" id="ARBA00022679"/>
    </source>
</evidence>
<dbReference type="GO" id="GO:0005975">
    <property type="term" value="P:carbohydrate metabolic process"/>
    <property type="evidence" value="ECO:0007669"/>
    <property type="project" value="InterPro"/>
</dbReference>
<evidence type="ECO:0000256" key="6">
    <source>
        <dbReference type="ARBA" id="ARBA00023126"/>
    </source>
</evidence>
<dbReference type="GO" id="GO:0016832">
    <property type="term" value="F:aldehyde-lyase activity"/>
    <property type="evidence" value="ECO:0007669"/>
    <property type="project" value="InterPro"/>
</dbReference>
<feature type="active site" description="Schiff-base intermediate with substrate" evidence="9">
    <location>
        <position position="83"/>
    </location>
</feature>
<dbReference type="PANTHER" id="PTHR10683:SF40">
    <property type="entry name" value="FRUCTOSE-6-PHOSPHATE ALDOLASE 1-RELATED"/>
    <property type="match status" value="1"/>
</dbReference>
<dbReference type="NCBIfam" id="TIGR00875">
    <property type="entry name" value="fsa_talC_mipB"/>
    <property type="match status" value="1"/>
</dbReference>
<dbReference type="GO" id="GO:0006098">
    <property type="term" value="P:pentose-phosphate shunt"/>
    <property type="evidence" value="ECO:0007669"/>
    <property type="project" value="UniProtKB-UniRule"/>
</dbReference>
<dbReference type="AlphaFoldDB" id="A0A7C2V580"/>
<evidence type="ECO:0000256" key="2">
    <source>
        <dbReference type="ARBA" id="ARBA00004857"/>
    </source>
</evidence>
<dbReference type="FunFam" id="3.20.20.70:FF:000018">
    <property type="entry name" value="Probable transaldolase"/>
    <property type="match status" value="1"/>
</dbReference>
<proteinExistence type="inferred from homology"/>
<dbReference type="PROSITE" id="PS00958">
    <property type="entry name" value="TRANSALDOLASE_2"/>
    <property type="match status" value="1"/>
</dbReference>
<dbReference type="GO" id="GO:0004801">
    <property type="term" value="F:transaldolase activity"/>
    <property type="evidence" value="ECO:0007669"/>
    <property type="project" value="UniProtKB-UniRule"/>
</dbReference>
<dbReference type="CDD" id="cd00956">
    <property type="entry name" value="Transaldolase_FSA"/>
    <property type="match status" value="1"/>
</dbReference>
<dbReference type="HAMAP" id="MF_00494">
    <property type="entry name" value="Transaldolase_3b"/>
    <property type="match status" value="1"/>
</dbReference>
<dbReference type="PANTHER" id="PTHR10683">
    <property type="entry name" value="TRANSALDOLASE"/>
    <property type="match status" value="1"/>
</dbReference>
<name>A0A7C2V580_9AQUI</name>
<evidence type="ECO:0000256" key="7">
    <source>
        <dbReference type="ARBA" id="ARBA00023270"/>
    </source>
</evidence>
<dbReference type="InterPro" id="IPR013785">
    <property type="entry name" value="Aldolase_TIM"/>
</dbReference>
<dbReference type="EC" id="2.2.1.2" evidence="9"/>
<comment type="function">
    <text evidence="9">Transaldolase is important for the balance of metabolites in the pentose-phosphate pathway.</text>
</comment>
<dbReference type="Gene3D" id="3.20.20.70">
    <property type="entry name" value="Aldolase class I"/>
    <property type="match status" value="1"/>
</dbReference>
<keyword evidence="5 9" id="KW-0808">Transferase</keyword>
<dbReference type="GO" id="GO:0042182">
    <property type="term" value="P:ketone catabolic process"/>
    <property type="evidence" value="ECO:0007669"/>
    <property type="project" value="UniProtKB-ARBA"/>
</dbReference>
<evidence type="ECO:0000256" key="9">
    <source>
        <dbReference type="HAMAP-Rule" id="MF_00494"/>
    </source>
</evidence>
<keyword evidence="4 9" id="KW-0963">Cytoplasm</keyword>
<comment type="catalytic activity">
    <reaction evidence="8 9">
        <text>D-sedoheptulose 7-phosphate + D-glyceraldehyde 3-phosphate = D-erythrose 4-phosphate + beta-D-fructose 6-phosphate</text>
        <dbReference type="Rhea" id="RHEA:17053"/>
        <dbReference type="ChEBI" id="CHEBI:16897"/>
        <dbReference type="ChEBI" id="CHEBI:57483"/>
        <dbReference type="ChEBI" id="CHEBI:57634"/>
        <dbReference type="ChEBI" id="CHEBI:59776"/>
        <dbReference type="EC" id="2.2.1.2"/>
    </reaction>
</comment>
<evidence type="ECO:0000256" key="3">
    <source>
        <dbReference type="ARBA" id="ARBA00005740"/>
    </source>
</evidence>
<comment type="subcellular location">
    <subcellularLocation>
        <location evidence="1 9">Cytoplasm</location>
    </subcellularLocation>
</comment>
<accession>A0A7C2V580</accession>
<evidence type="ECO:0000256" key="8">
    <source>
        <dbReference type="ARBA" id="ARBA00048810"/>
    </source>
</evidence>
<keyword evidence="7 9" id="KW-0704">Schiff base</keyword>
<dbReference type="PROSITE" id="PS01054">
    <property type="entry name" value="TRANSALDOLASE_1"/>
    <property type="match status" value="1"/>
</dbReference>
<evidence type="ECO:0000313" key="10">
    <source>
        <dbReference type="EMBL" id="HEW46002.1"/>
    </source>
</evidence>
<dbReference type="GO" id="GO:0005737">
    <property type="term" value="C:cytoplasm"/>
    <property type="evidence" value="ECO:0007669"/>
    <property type="project" value="UniProtKB-SubCell"/>
</dbReference>
<protein>
    <recommendedName>
        <fullName evidence="9">Probable transaldolase</fullName>
        <ecNumber evidence="9">2.2.1.2</ecNumber>
    </recommendedName>
</protein>
<dbReference type="UniPathway" id="UPA00115">
    <property type="reaction ID" value="UER00414"/>
</dbReference>
<dbReference type="Pfam" id="PF00923">
    <property type="entry name" value="TAL_FSA"/>
    <property type="match status" value="1"/>
</dbReference>
<dbReference type="InterPro" id="IPR004731">
    <property type="entry name" value="Transaldolase_3B/F6P_aldolase"/>
</dbReference>
<dbReference type="EMBL" id="DSFP01000040">
    <property type="protein sequence ID" value="HEW46002.1"/>
    <property type="molecule type" value="Genomic_DNA"/>
</dbReference>
<evidence type="ECO:0000256" key="4">
    <source>
        <dbReference type="ARBA" id="ARBA00022490"/>
    </source>
</evidence>